<evidence type="ECO:0000313" key="1">
    <source>
        <dbReference type="EMBL" id="CAK7341567.1"/>
    </source>
</evidence>
<keyword evidence="2" id="KW-1185">Reference proteome</keyword>
<protein>
    <submittedName>
        <fullName evidence="1">Uncharacterized protein</fullName>
    </submittedName>
</protein>
<proteinExistence type="predicted"/>
<accession>A0AAV1RZL4</accession>
<gene>
    <name evidence="1" type="ORF">DCAF_LOCUS16349</name>
</gene>
<organism evidence="1 2">
    <name type="scientific">Dovyalis caffra</name>
    <dbReference type="NCBI Taxonomy" id="77055"/>
    <lineage>
        <taxon>Eukaryota</taxon>
        <taxon>Viridiplantae</taxon>
        <taxon>Streptophyta</taxon>
        <taxon>Embryophyta</taxon>
        <taxon>Tracheophyta</taxon>
        <taxon>Spermatophyta</taxon>
        <taxon>Magnoliopsida</taxon>
        <taxon>eudicotyledons</taxon>
        <taxon>Gunneridae</taxon>
        <taxon>Pentapetalae</taxon>
        <taxon>rosids</taxon>
        <taxon>fabids</taxon>
        <taxon>Malpighiales</taxon>
        <taxon>Salicaceae</taxon>
        <taxon>Flacourtieae</taxon>
        <taxon>Dovyalis</taxon>
    </lineage>
</organism>
<sequence>MESILACVPNFGSELHYRTRVWPQVEYWSPNLCGMLLWNHMAETFHIASNCRDVKVLDLVDSVVMENDYKERRYRHVLSSNLQETSKIGRDQHVSHLLRPDIRILRLLVK</sequence>
<dbReference type="EMBL" id="CAWUPB010001160">
    <property type="protein sequence ID" value="CAK7341567.1"/>
    <property type="molecule type" value="Genomic_DNA"/>
</dbReference>
<evidence type="ECO:0000313" key="2">
    <source>
        <dbReference type="Proteomes" id="UP001314170"/>
    </source>
</evidence>
<dbReference type="Proteomes" id="UP001314170">
    <property type="component" value="Unassembled WGS sequence"/>
</dbReference>
<name>A0AAV1RZL4_9ROSI</name>
<reference evidence="1 2" key="1">
    <citation type="submission" date="2024-01" db="EMBL/GenBank/DDBJ databases">
        <authorList>
            <person name="Waweru B."/>
        </authorList>
    </citation>
    <scope>NUCLEOTIDE SEQUENCE [LARGE SCALE GENOMIC DNA]</scope>
</reference>
<dbReference type="AlphaFoldDB" id="A0AAV1RZL4"/>
<comment type="caution">
    <text evidence="1">The sequence shown here is derived from an EMBL/GenBank/DDBJ whole genome shotgun (WGS) entry which is preliminary data.</text>
</comment>